<sequence>MYFTLFTAAAFFLMLCSGAPLVSHGRPVRGVDEPCKQVRDHVAKWTAVNGIRKEVVPRAPEDP</sequence>
<proteinExistence type="predicted"/>
<feature type="chain" id="PRO_5003435670" evidence="1">
    <location>
        <begin position="19"/>
        <end position="63"/>
    </location>
</feature>
<dbReference type="HOGENOM" id="CLU_2887416_0_0_1"/>
<dbReference type="OrthoDB" id="27214at2759"/>
<evidence type="ECO:0000256" key="1">
    <source>
        <dbReference type="SAM" id="SignalP"/>
    </source>
</evidence>
<dbReference type="AlphaFoldDB" id="G2QJ06"/>
<feature type="signal peptide" evidence="1">
    <location>
        <begin position="1"/>
        <end position="18"/>
    </location>
</feature>
<dbReference type="RefSeq" id="XP_003665670.1">
    <property type="nucleotide sequence ID" value="XM_003665622.1"/>
</dbReference>
<keyword evidence="1" id="KW-0732">Signal</keyword>
<dbReference type="EMBL" id="CP003006">
    <property type="protein sequence ID" value="AEO60425.1"/>
    <property type="molecule type" value="Genomic_DNA"/>
</dbReference>
<gene>
    <name evidence="2" type="ORF">MYCTH_2309623</name>
</gene>
<name>G2QJ06_THET4</name>
<organism evidence="2 3">
    <name type="scientific">Thermothelomyces thermophilus (strain ATCC 42464 / BCRC 31852 / DSM 1799)</name>
    <name type="common">Sporotrichum thermophile</name>
    <dbReference type="NCBI Taxonomy" id="573729"/>
    <lineage>
        <taxon>Eukaryota</taxon>
        <taxon>Fungi</taxon>
        <taxon>Dikarya</taxon>
        <taxon>Ascomycota</taxon>
        <taxon>Pezizomycotina</taxon>
        <taxon>Sordariomycetes</taxon>
        <taxon>Sordariomycetidae</taxon>
        <taxon>Sordariales</taxon>
        <taxon>Chaetomiaceae</taxon>
        <taxon>Thermothelomyces</taxon>
    </lineage>
</organism>
<dbReference type="VEuPathDB" id="FungiDB:MYCTH_2309623"/>
<protein>
    <submittedName>
        <fullName evidence="2">Uncharacterized protein</fullName>
    </submittedName>
</protein>
<accession>G2QJ06</accession>
<dbReference type="InParanoid" id="G2QJ06"/>
<dbReference type="GeneID" id="11511430"/>
<evidence type="ECO:0000313" key="2">
    <source>
        <dbReference type="EMBL" id="AEO60425.1"/>
    </source>
</evidence>
<evidence type="ECO:0000313" key="3">
    <source>
        <dbReference type="Proteomes" id="UP000007322"/>
    </source>
</evidence>
<dbReference type="KEGG" id="mtm:MYCTH_2309623"/>
<keyword evidence="3" id="KW-1185">Reference proteome</keyword>
<dbReference type="Proteomes" id="UP000007322">
    <property type="component" value="Chromosome 5"/>
</dbReference>
<reference evidence="2 3" key="1">
    <citation type="journal article" date="2011" name="Nat. Biotechnol.">
        <title>Comparative genomic analysis of the thermophilic biomass-degrading fungi Myceliophthora thermophila and Thielavia terrestris.</title>
        <authorList>
            <person name="Berka R.M."/>
            <person name="Grigoriev I.V."/>
            <person name="Otillar R."/>
            <person name="Salamov A."/>
            <person name="Grimwood J."/>
            <person name="Reid I."/>
            <person name="Ishmael N."/>
            <person name="John T."/>
            <person name="Darmond C."/>
            <person name="Moisan M.-C."/>
            <person name="Henrissat B."/>
            <person name="Coutinho P.M."/>
            <person name="Lombard V."/>
            <person name="Natvig D.O."/>
            <person name="Lindquist E."/>
            <person name="Schmutz J."/>
            <person name="Lucas S."/>
            <person name="Harris P."/>
            <person name="Powlowski J."/>
            <person name="Bellemare A."/>
            <person name="Taylor D."/>
            <person name="Butler G."/>
            <person name="de Vries R.P."/>
            <person name="Allijn I.E."/>
            <person name="van den Brink J."/>
            <person name="Ushinsky S."/>
            <person name="Storms R."/>
            <person name="Powell A.J."/>
            <person name="Paulsen I.T."/>
            <person name="Elbourne L.D.H."/>
            <person name="Baker S.E."/>
            <person name="Magnuson J."/>
            <person name="LaBoissiere S."/>
            <person name="Clutterbuck A.J."/>
            <person name="Martinez D."/>
            <person name="Wogulis M."/>
            <person name="de Leon A.L."/>
            <person name="Rey M.W."/>
            <person name="Tsang A."/>
        </authorList>
    </citation>
    <scope>NUCLEOTIDE SEQUENCE [LARGE SCALE GENOMIC DNA]</scope>
    <source>
        <strain evidence="3">ATCC 42464 / BCRC 31852 / DSM 1799</strain>
    </source>
</reference>